<comment type="caution">
    <text evidence="2">The sequence shown here is derived from an EMBL/GenBank/DDBJ whole genome shotgun (WGS) entry which is preliminary data.</text>
</comment>
<evidence type="ECO:0000256" key="1">
    <source>
        <dbReference type="SAM" id="MobiDB-lite"/>
    </source>
</evidence>
<name>A0ABR4Q750_9CEST</name>
<organism evidence="2 3">
    <name type="scientific">Taenia crassiceps</name>
    <dbReference type="NCBI Taxonomy" id="6207"/>
    <lineage>
        <taxon>Eukaryota</taxon>
        <taxon>Metazoa</taxon>
        <taxon>Spiralia</taxon>
        <taxon>Lophotrochozoa</taxon>
        <taxon>Platyhelminthes</taxon>
        <taxon>Cestoda</taxon>
        <taxon>Eucestoda</taxon>
        <taxon>Cyclophyllidea</taxon>
        <taxon>Taeniidae</taxon>
        <taxon>Taenia</taxon>
    </lineage>
</organism>
<reference evidence="2 3" key="1">
    <citation type="journal article" date="2022" name="Front. Cell. Infect. Microbiol.">
        <title>The Genomes of Two Strains of Taenia crassiceps the Animal Model for the Study of Human Cysticercosis.</title>
        <authorList>
            <person name="Bobes R.J."/>
            <person name="Estrada K."/>
            <person name="Rios-Valencia D.G."/>
            <person name="Calderon-Gallegos A."/>
            <person name="de la Torre P."/>
            <person name="Carrero J.C."/>
            <person name="Sanchez-Flores A."/>
            <person name="Laclette J.P."/>
        </authorList>
    </citation>
    <scope>NUCLEOTIDE SEQUENCE [LARGE SCALE GENOMIC DNA]</scope>
    <source>
        <strain evidence="2">WFUcys</strain>
    </source>
</reference>
<dbReference type="EMBL" id="JAKROA010000008">
    <property type="protein sequence ID" value="KAL5105454.1"/>
    <property type="molecule type" value="Genomic_DNA"/>
</dbReference>
<dbReference type="Proteomes" id="UP001651158">
    <property type="component" value="Unassembled WGS sequence"/>
</dbReference>
<accession>A0ABR4Q750</accession>
<keyword evidence="3" id="KW-1185">Reference proteome</keyword>
<proteinExistence type="predicted"/>
<feature type="region of interest" description="Disordered" evidence="1">
    <location>
        <begin position="114"/>
        <end position="137"/>
    </location>
</feature>
<sequence>MNSALFHHFQGCFGTPHVVDVTDDLERRHGMIGEQRDIIRVHVLRSRPFCMCLLLSVTSLECVASKVASPLSVALRPYQFHSCIGQNGKRWGLLKSYLQHCMHNFAKDGVFMSQQPHSEHSHRHPHPRMHPHLSQPDASDSLAPAVGAFWGMTLTKVIVMMQPLMPIERCLGQTRRVHLEQPIIEMGDIDTQWERCLSILWKSRPRRKWMSLSGGILHDALLPTVSASERDAEFGTSSISTTSNSLLQLLTANAAAHHSSCHSTCHSAVSELGKVAWTATRRGHNYRIDCSLREAIDPFSKWFASSRFSFKVSTALLEKSGQRGQKVAGVWMLSR</sequence>
<feature type="compositionally biased region" description="Basic residues" evidence="1">
    <location>
        <begin position="120"/>
        <end position="131"/>
    </location>
</feature>
<evidence type="ECO:0000313" key="2">
    <source>
        <dbReference type="EMBL" id="KAL5105454.1"/>
    </source>
</evidence>
<gene>
    <name evidence="2" type="ORF">TcWFU_004708</name>
</gene>
<protein>
    <submittedName>
        <fullName evidence="2">Uncharacterized protein</fullName>
    </submittedName>
</protein>
<evidence type="ECO:0000313" key="3">
    <source>
        <dbReference type="Proteomes" id="UP001651158"/>
    </source>
</evidence>